<dbReference type="Proteomes" id="UP001597097">
    <property type="component" value="Unassembled WGS sequence"/>
</dbReference>
<dbReference type="InterPro" id="IPR001466">
    <property type="entry name" value="Beta-lactam-related"/>
</dbReference>
<evidence type="ECO:0000313" key="2">
    <source>
        <dbReference type="EMBL" id="MFD1547994.1"/>
    </source>
</evidence>
<dbReference type="EMBL" id="JBHUCM010000089">
    <property type="protein sequence ID" value="MFD1547994.1"/>
    <property type="molecule type" value="Genomic_DNA"/>
</dbReference>
<dbReference type="EC" id="3.-.-.-" evidence="2"/>
<reference evidence="3" key="1">
    <citation type="journal article" date="2019" name="Int. J. Syst. Evol. Microbiol.">
        <title>The Global Catalogue of Microorganisms (GCM) 10K type strain sequencing project: providing services to taxonomists for standard genome sequencing and annotation.</title>
        <authorList>
            <consortium name="The Broad Institute Genomics Platform"/>
            <consortium name="The Broad Institute Genome Sequencing Center for Infectious Disease"/>
            <person name="Wu L."/>
            <person name="Ma J."/>
        </authorList>
    </citation>
    <scope>NUCLEOTIDE SEQUENCE [LARGE SCALE GENOMIC DNA]</scope>
    <source>
        <strain evidence="3">CGMCC 1.15399</strain>
    </source>
</reference>
<evidence type="ECO:0000313" key="3">
    <source>
        <dbReference type="Proteomes" id="UP001597097"/>
    </source>
</evidence>
<comment type="caution">
    <text evidence="2">The sequence shown here is derived from an EMBL/GenBank/DDBJ whole genome shotgun (WGS) entry which is preliminary data.</text>
</comment>
<evidence type="ECO:0000259" key="1">
    <source>
        <dbReference type="Pfam" id="PF00144"/>
    </source>
</evidence>
<organism evidence="2 3">
    <name type="scientific">Nonomuraea guangzhouensis</name>
    <dbReference type="NCBI Taxonomy" id="1291555"/>
    <lineage>
        <taxon>Bacteria</taxon>
        <taxon>Bacillati</taxon>
        <taxon>Actinomycetota</taxon>
        <taxon>Actinomycetes</taxon>
        <taxon>Streptosporangiales</taxon>
        <taxon>Streptosporangiaceae</taxon>
        <taxon>Nonomuraea</taxon>
    </lineage>
</organism>
<dbReference type="RefSeq" id="WP_219539766.1">
    <property type="nucleotide sequence ID" value="NZ_JAHKRM010000074.1"/>
</dbReference>
<dbReference type="PROSITE" id="PS51318">
    <property type="entry name" value="TAT"/>
    <property type="match status" value="1"/>
</dbReference>
<dbReference type="PANTHER" id="PTHR46825">
    <property type="entry name" value="D-ALANYL-D-ALANINE-CARBOXYPEPTIDASE/ENDOPEPTIDASE AMPH"/>
    <property type="match status" value="1"/>
</dbReference>
<dbReference type="InterPro" id="IPR050491">
    <property type="entry name" value="AmpC-like"/>
</dbReference>
<sequence>MTHETSTSRTSRRSVLGLLGAAPIAAGLLTAGQPAHAEASAFRSIPADLGVGGKFDRFIADRAAKDLFSGVVLLAYRGRPVLRRAYGMANKASSIPNRLDTRFDLASVTKTLTAVAVAQLAQQGKIAFHEKLGTYLQGFSAEISQTVTVHQLLTHTSGIGRPAVGTEPPTRPEWNTIQKVWDGTAKAIRALPPQFTPGTQYRYSNDGFFLLGEIVAAVSGQSYYDYVRQHIFTPARMTHSDFFTKTQVTADRAIARPYATQPSGPRADFTTSDFFPFVGGPHRGAYATATDLLAFARALRNSTLLGPAYAELITTGKMIMPPSEQQGLTRQHLFYGYGFTDAIVGGRHVIGHSGSSAGAANNLDTYPELDWTAVILGNYDTPIAPIVEMERQIITENARPSAGTAS</sequence>
<dbReference type="PANTHER" id="PTHR46825:SF9">
    <property type="entry name" value="BETA-LACTAMASE-RELATED DOMAIN-CONTAINING PROTEIN"/>
    <property type="match status" value="1"/>
</dbReference>
<gene>
    <name evidence="2" type="ORF">ACFSJ0_63965</name>
</gene>
<dbReference type="InterPro" id="IPR006311">
    <property type="entry name" value="TAT_signal"/>
</dbReference>
<name>A0ABW4GZL4_9ACTN</name>
<protein>
    <submittedName>
        <fullName evidence="2">Serine hydrolase domain-containing protein</fullName>
        <ecNumber evidence="2">3.-.-.-</ecNumber>
    </submittedName>
</protein>
<proteinExistence type="predicted"/>
<dbReference type="Pfam" id="PF00144">
    <property type="entry name" value="Beta-lactamase"/>
    <property type="match status" value="1"/>
</dbReference>
<feature type="domain" description="Beta-lactamase-related" evidence="1">
    <location>
        <begin position="55"/>
        <end position="388"/>
    </location>
</feature>
<dbReference type="GO" id="GO:0016787">
    <property type="term" value="F:hydrolase activity"/>
    <property type="evidence" value="ECO:0007669"/>
    <property type="project" value="UniProtKB-KW"/>
</dbReference>
<accession>A0ABW4GZL4</accession>
<keyword evidence="3" id="KW-1185">Reference proteome</keyword>
<keyword evidence="2" id="KW-0378">Hydrolase</keyword>